<dbReference type="AlphaFoldDB" id="A0A9X0BV38"/>
<dbReference type="GeneID" id="81625074"/>
<proteinExistence type="inferred from homology"/>
<accession>A0A9X0BV38</accession>
<dbReference type="Proteomes" id="UP001148312">
    <property type="component" value="Unassembled WGS sequence"/>
</dbReference>
<reference evidence="5" key="2">
    <citation type="journal article" date="2023" name="IMA Fungus">
        <title>Comparative genomic study of the Penicillium genus elucidates a diverse pangenome and 15 lateral gene transfer events.</title>
        <authorList>
            <person name="Petersen C."/>
            <person name="Sorensen T."/>
            <person name="Nielsen M.R."/>
            <person name="Sondergaard T.E."/>
            <person name="Sorensen J.L."/>
            <person name="Fitzpatrick D.A."/>
            <person name="Frisvad J.C."/>
            <person name="Nielsen K.L."/>
        </authorList>
    </citation>
    <scope>NUCLEOTIDE SEQUENCE</scope>
    <source>
        <strain evidence="5">IBT 30728</strain>
    </source>
</reference>
<dbReference type="RefSeq" id="XP_056790019.1">
    <property type="nucleotide sequence ID" value="XM_056934825.1"/>
</dbReference>
<comment type="caution">
    <text evidence="5">The sequence shown here is derived from an EMBL/GenBank/DDBJ whole genome shotgun (WGS) entry which is preliminary data.</text>
</comment>
<evidence type="ECO:0000313" key="6">
    <source>
        <dbReference type="Proteomes" id="UP001148312"/>
    </source>
</evidence>
<evidence type="ECO:0000256" key="3">
    <source>
        <dbReference type="ARBA" id="ARBA00022679"/>
    </source>
</evidence>
<evidence type="ECO:0000256" key="1">
    <source>
        <dbReference type="ARBA" id="ARBA00006734"/>
    </source>
</evidence>
<sequence length="357" mass="40608">MTSPVDAFEQLVDLFDHRGDQVLEIEIIPPSLGSSFLKDGCAMGISKKALIQAYMVARRVFFETCTSMSSNELVADLLREQSSSVANKEKFVTEIMLLFDCEHLTAANWRKCRILAALAQHEGPSNQTSQQTRMLKTELTLLQSYQCSPLPRHTKSPTLWSHRLWTLEHLINLVELSVDTLLDLQRHELEVVLRAAELHPRNYYAFTYARHLRSLLVRTAATITTESISCWELRLAKALLSPVLDWCLAHPRDISGWSFGLHVLGHCEDRQSHEEAVKRVLQFALDVGWEGESLWTFVDQAVRRFDLEDTVVNECLPLPRTLERPGAVAEDQTAQASWRAWLSRAQANWAACKADRS</sequence>
<keyword evidence="6" id="KW-1185">Reference proteome</keyword>
<keyword evidence="2" id="KW-0637">Prenyltransferase</keyword>
<keyword evidence="4" id="KW-0677">Repeat</keyword>
<name>A0A9X0BV38_9EURO</name>
<reference evidence="5" key="1">
    <citation type="submission" date="2022-12" db="EMBL/GenBank/DDBJ databases">
        <authorList>
            <person name="Petersen C."/>
        </authorList>
    </citation>
    <scope>NUCLEOTIDE SEQUENCE</scope>
    <source>
        <strain evidence="5">IBT 30728</strain>
    </source>
</reference>
<dbReference type="PANTHER" id="PTHR11129">
    <property type="entry name" value="PROTEIN FARNESYLTRANSFERASE ALPHA SUBUNIT/RAB GERANYLGERANYL TRANSFERASE ALPHA SUBUNIT"/>
    <property type="match status" value="1"/>
</dbReference>
<comment type="similarity">
    <text evidence="1">Belongs to the protein prenyltransferase subunit alpha family.</text>
</comment>
<dbReference type="Gene3D" id="1.25.40.120">
    <property type="entry name" value="Protein prenylyltransferase"/>
    <property type="match status" value="1"/>
</dbReference>
<dbReference type="GO" id="GO:0008318">
    <property type="term" value="F:protein prenyltransferase activity"/>
    <property type="evidence" value="ECO:0007669"/>
    <property type="project" value="InterPro"/>
</dbReference>
<dbReference type="PANTHER" id="PTHR11129:SF3">
    <property type="entry name" value="PROTEIN PRENYLTRANSFERASE ALPHA SUBUNIT REPEAT-CONTAINING PROTEIN 1"/>
    <property type="match status" value="1"/>
</dbReference>
<dbReference type="Pfam" id="PF01239">
    <property type="entry name" value="PPTA"/>
    <property type="match status" value="1"/>
</dbReference>
<keyword evidence="3" id="KW-0808">Transferase</keyword>
<protein>
    <submittedName>
        <fullName evidence="5">Uncharacterized protein</fullName>
    </submittedName>
</protein>
<dbReference type="GO" id="GO:0005737">
    <property type="term" value="C:cytoplasm"/>
    <property type="evidence" value="ECO:0007669"/>
    <property type="project" value="TreeGrafter"/>
</dbReference>
<gene>
    <name evidence="5" type="ORF">N7539_005223</name>
</gene>
<dbReference type="SUPFAM" id="SSF48439">
    <property type="entry name" value="Protein prenylyltransferase"/>
    <property type="match status" value="1"/>
</dbReference>
<dbReference type="EMBL" id="JAPWDQ010000005">
    <property type="protein sequence ID" value="KAJ5485235.1"/>
    <property type="molecule type" value="Genomic_DNA"/>
</dbReference>
<evidence type="ECO:0000256" key="2">
    <source>
        <dbReference type="ARBA" id="ARBA00022602"/>
    </source>
</evidence>
<evidence type="ECO:0000313" key="5">
    <source>
        <dbReference type="EMBL" id="KAJ5485235.1"/>
    </source>
</evidence>
<evidence type="ECO:0000256" key="4">
    <source>
        <dbReference type="ARBA" id="ARBA00022737"/>
    </source>
</evidence>
<organism evidence="5 6">
    <name type="scientific">Penicillium diatomitis</name>
    <dbReference type="NCBI Taxonomy" id="2819901"/>
    <lineage>
        <taxon>Eukaryota</taxon>
        <taxon>Fungi</taxon>
        <taxon>Dikarya</taxon>
        <taxon>Ascomycota</taxon>
        <taxon>Pezizomycotina</taxon>
        <taxon>Eurotiomycetes</taxon>
        <taxon>Eurotiomycetidae</taxon>
        <taxon>Eurotiales</taxon>
        <taxon>Aspergillaceae</taxon>
        <taxon>Penicillium</taxon>
    </lineage>
</organism>
<dbReference type="InterPro" id="IPR002088">
    <property type="entry name" value="Prenyl_trans_a"/>
</dbReference>